<evidence type="ECO:0000313" key="12">
    <source>
        <dbReference type="Proteomes" id="UP001597115"/>
    </source>
</evidence>
<evidence type="ECO:0000256" key="10">
    <source>
        <dbReference type="SAM" id="Phobius"/>
    </source>
</evidence>
<protein>
    <recommendedName>
        <fullName evidence="9">CRISPR-associated endoribonuclease Cas2</fullName>
        <ecNumber evidence="9">3.1.-.-</ecNumber>
    </recommendedName>
</protein>
<name>A0ABW4I447_9SPHN</name>
<evidence type="ECO:0000256" key="4">
    <source>
        <dbReference type="ARBA" id="ARBA00022723"/>
    </source>
</evidence>
<comment type="caution">
    <text evidence="11">The sequence shown here is derived from an EMBL/GenBank/DDBJ whole genome shotgun (WGS) entry which is preliminary data.</text>
</comment>
<keyword evidence="8 9" id="KW-0051">Antiviral defense</keyword>
<dbReference type="Proteomes" id="UP001597115">
    <property type="component" value="Unassembled WGS sequence"/>
</dbReference>
<keyword evidence="10" id="KW-0812">Transmembrane</keyword>
<keyword evidence="3 9" id="KW-0540">Nuclease</keyword>
<feature type="binding site" evidence="9">
    <location>
        <position position="23"/>
    </location>
    <ligand>
        <name>Mg(2+)</name>
        <dbReference type="ChEBI" id="CHEBI:18420"/>
        <note>catalytic</note>
    </ligand>
</feature>
<comment type="function">
    <text evidence="9">CRISPR (clustered regularly interspaced short palindromic repeat), is an adaptive immune system that provides protection against mobile genetic elements (viruses, transposable elements and conjugative plasmids). CRISPR clusters contain sequences complementary to antecedent mobile elements and target invading nucleic acids. CRISPR clusters are transcribed and processed into CRISPR RNA (crRNA). Functions as a ssRNA-specific endoribonuclease. Involved in the integration of spacer DNA into the CRISPR cassette.</text>
</comment>
<evidence type="ECO:0000256" key="1">
    <source>
        <dbReference type="ARBA" id="ARBA00001946"/>
    </source>
</evidence>
<reference evidence="12" key="1">
    <citation type="journal article" date="2019" name="Int. J. Syst. Evol. Microbiol.">
        <title>The Global Catalogue of Microorganisms (GCM) 10K type strain sequencing project: providing services to taxonomists for standard genome sequencing and annotation.</title>
        <authorList>
            <consortium name="The Broad Institute Genomics Platform"/>
            <consortium name="The Broad Institute Genome Sequencing Center for Infectious Disease"/>
            <person name="Wu L."/>
            <person name="Ma J."/>
        </authorList>
    </citation>
    <scope>NUCLEOTIDE SEQUENCE [LARGE SCALE GENOMIC DNA]</scope>
    <source>
        <strain evidence="12">CGMCC 1.16275</strain>
    </source>
</reference>
<evidence type="ECO:0000256" key="9">
    <source>
        <dbReference type="HAMAP-Rule" id="MF_01471"/>
    </source>
</evidence>
<dbReference type="EC" id="3.1.-.-" evidence="9"/>
<dbReference type="InterPro" id="IPR019199">
    <property type="entry name" value="Virulence_VapD/CRISPR_Cas2"/>
</dbReference>
<accession>A0ABW4I447</accession>
<organism evidence="11 12">
    <name type="scientific">Sphingomonas tabacisoli</name>
    <dbReference type="NCBI Taxonomy" id="2249466"/>
    <lineage>
        <taxon>Bacteria</taxon>
        <taxon>Pseudomonadati</taxon>
        <taxon>Pseudomonadota</taxon>
        <taxon>Alphaproteobacteria</taxon>
        <taxon>Sphingomonadales</taxon>
        <taxon>Sphingomonadaceae</taxon>
        <taxon>Sphingomonas</taxon>
    </lineage>
</organism>
<dbReference type="RefSeq" id="WP_380888581.1">
    <property type="nucleotide sequence ID" value="NZ_JBHUDY010000001.1"/>
</dbReference>
<keyword evidence="7 9" id="KW-0460">Magnesium</keyword>
<dbReference type="GO" id="GO:0004519">
    <property type="term" value="F:endonuclease activity"/>
    <property type="evidence" value="ECO:0007669"/>
    <property type="project" value="UniProtKB-KW"/>
</dbReference>
<evidence type="ECO:0000256" key="7">
    <source>
        <dbReference type="ARBA" id="ARBA00022842"/>
    </source>
</evidence>
<evidence type="ECO:0000256" key="2">
    <source>
        <dbReference type="ARBA" id="ARBA00009959"/>
    </source>
</evidence>
<feature type="transmembrane region" description="Helical" evidence="10">
    <location>
        <begin position="6"/>
        <end position="24"/>
    </location>
</feature>
<dbReference type="InterPro" id="IPR021127">
    <property type="entry name" value="CRISPR_associated_Cas2"/>
</dbReference>
<keyword evidence="5 9" id="KW-0255">Endonuclease</keyword>
<keyword evidence="12" id="KW-1185">Reference proteome</keyword>
<dbReference type="EMBL" id="JBHUDY010000001">
    <property type="protein sequence ID" value="MFD1611987.1"/>
    <property type="molecule type" value="Genomic_DNA"/>
</dbReference>
<comment type="subunit">
    <text evidence="9">Homodimer, forms a heterotetramer with a Cas1 homodimer.</text>
</comment>
<gene>
    <name evidence="9 11" type="primary">cas2</name>
    <name evidence="11" type="ORF">ACFSCW_09255</name>
</gene>
<proteinExistence type="inferred from homology"/>
<evidence type="ECO:0000256" key="8">
    <source>
        <dbReference type="ARBA" id="ARBA00023118"/>
    </source>
</evidence>
<keyword evidence="6 9" id="KW-0378">Hydrolase</keyword>
<comment type="cofactor">
    <cofactor evidence="1 9">
        <name>Mg(2+)</name>
        <dbReference type="ChEBI" id="CHEBI:18420"/>
    </cofactor>
</comment>
<sequence length="116" mass="13761">MSNGGGASYLSGYRLMWIFVMFDLPVGTKKQMRDATKFREFLLDEGFEMSQFSVYARFCNGQDSFQTHLKRIERNLPEKGDVHILTFTDRQYENIVRFSSQRRKKQRKNPDQLAMF</sequence>
<keyword evidence="4 9" id="KW-0479">Metal-binding</keyword>
<keyword evidence="10" id="KW-0472">Membrane</keyword>
<evidence type="ECO:0000313" key="11">
    <source>
        <dbReference type="EMBL" id="MFD1611987.1"/>
    </source>
</evidence>
<dbReference type="SUPFAM" id="SSF143430">
    <property type="entry name" value="TTP0101/SSO1404-like"/>
    <property type="match status" value="1"/>
</dbReference>
<keyword evidence="10" id="KW-1133">Transmembrane helix</keyword>
<dbReference type="HAMAP" id="MF_01471">
    <property type="entry name" value="Cas2"/>
    <property type="match status" value="1"/>
</dbReference>
<dbReference type="NCBIfam" id="TIGR01573">
    <property type="entry name" value="cas2"/>
    <property type="match status" value="1"/>
</dbReference>
<evidence type="ECO:0000256" key="6">
    <source>
        <dbReference type="ARBA" id="ARBA00022801"/>
    </source>
</evidence>
<dbReference type="Pfam" id="PF09827">
    <property type="entry name" value="CRISPR_Cas2"/>
    <property type="match status" value="1"/>
</dbReference>
<evidence type="ECO:0000256" key="5">
    <source>
        <dbReference type="ARBA" id="ARBA00022759"/>
    </source>
</evidence>
<comment type="similarity">
    <text evidence="2 9">Belongs to the CRISPR-associated endoribonuclease Cas2 protein family.</text>
</comment>
<evidence type="ECO:0000256" key="3">
    <source>
        <dbReference type="ARBA" id="ARBA00022722"/>
    </source>
</evidence>